<dbReference type="SUPFAM" id="SSF46785">
    <property type="entry name" value="Winged helix' DNA-binding domain"/>
    <property type="match status" value="1"/>
</dbReference>
<dbReference type="PANTHER" id="PTHR39515">
    <property type="entry name" value="CONSERVED PROTEIN"/>
    <property type="match status" value="1"/>
</dbReference>
<protein>
    <submittedName>
        <fullName evidence="2">DNA-binding MarR family transcriptional regulator</fullName>
    </submittedName>
</protein>
<dbReference type="InterPro" id="IPR000835">
    <property type="entry name" value="HTH_MarR-typ"/>
</dbReference>
<dbReference type="RefSeq" id="WP_202893019.1">
    <property type="nucleotide sequence ID" value="NZ_JACHMY010000001.1"/>
</dbReference>
<dbReference type="Pfam" id="PF12802">
    <property type="entry name" value="MarR_2"/>
    <property type="match status" value="1"/>
</dbReference>
<dbReference type="InterPro" id="IPR036388">
    <property type="entry name" value="WH-like_DNA-bd_sf"/>
</dbReference>
<evidence type="ECO:0000313" key="2">
    <source>
        <dbReference type="EMBL" id="MBB5836610.1"/>
    </source>
</evidence>
<dbReference type="EMBL" id="JACHMY010000001">
    <property type="protein sequence ID" value="MBB5836610.1"/>
    <property type="molecule type" value="Genomic_DNA"/>
</dbReference>
<dbReference type="InterPro" id="IPR036390">
    <property type="entry name" value="WH_DNA-bd_sf"/>
</dbReference>
<organism evidence="2 3">
    <name type="scientific">Kribbella italica</name>
    <dbReference type="NCBI Taxonomy" id="1540520"/>
    <lineage>
        <taxon>Bacteria</taxon>
        <taxon>Bacillati</taxon>
        <taxon>Actinomycetota</taxon>
        <taxon>Actinomycetes</taxon>
        <taxon>Propionibacteriales</taxon>
        <taxon>Kribbellaceae</taxon>
        <taxon>Kribbella</taxon>
    </lineage>
</organism>
<dbReference type="PROSITE" id="PS50995">
    <property type="entry name" value="HTH_MARR_2"/>
    <property type="match status" value="1"/>
</dbReference>
<dbReference type="Gene3D" id="1.10.10.10">
    <property type="entry name" value="Winged helix-like DNA-binding domain superfamily/Winged helix DNA-binding domain"/>
    <property type="match status" value="1"/>
</dbReference>
<dbReference type="InterPro" id="IPR052526">
    <property type="entry name" value="HTH-type_Bedaq_tolerance"/>
</dbReference>
<dbReference type="AlphaFoldDB" id="A0A7W9MUX8"/>
<dbReference type="PANTHER" id="PTHR39515:SF2">
    <property type="entry name" value="HTH-TYPE TRANSCRIPTIONAL REGULATOR RV0880"/>
    <property type="match status" value="1"/>
</dbReference>
<sequence length="144" mass="15575">MEISESAVQAAGDVRVVLGRVRRRLRELAAAEDLTPSQSSVLSRLDKDGPATASALATAERVRPQSMAATVGVLLELGFVARSPDPLDKRRQVLSLSAAGVEHLQGGRQVRQEWLASVLQERLSEGQRRDLIRALALLDEVTQG</sequence>
<dbReference type="GO" id="GO:0003677">
    <property type="term" value="F:DNA binding"/>
    <property type="evidence" value="ECO:0007669"/>
    <property type="project" value="UniProtKB-KW"/>
</dbReference>
<reference evidence="2 3" key="1">
    <citation type="submission" date="2020-08" db="EMBL/GenBank/DDBJ databases">
        <title>Sequencing the genomes of 1000 actinobacteria strains.</title>
        <authorList>
            <person name="Klenk H.-P."/>
        </authorList>
    </citation>
    <scope>NUCLEOTIDE SEQUENCE [LARGE SCALE GENOMIC DNA]</scope>
    <source>
        <strain evidence="2 3">DSM 28967</strain>
    </source>
</reference>
<keyword evidence="2" id="KW-0238">DNA-binding</keyword>
<accession>A0A7W9MUX8</accession>
<name>A0A7W9MUX8_9ACTN</name>
<gene>
    <name evidence="2" type="ORF">HDA39_003344</name>
</gene>
<dbReference type="SMART" id="SM00347">
    <property type="entry name" value="HTH_MARR"/>
    <property type="match status" value="1"/>
</dbReference>
<keyword evidence="3" id="KW-1185">Reference proteome</keyword>
<evidence type="ECO:0000259" key="1">
    <source>
        <dbReference type="PROSITE" id="PS50995"/>
    </source>
</evidence>
<evidence type="ECO:0000313" key="3">
    <source>
        <dbReference type="Proteomes" id="UP000549971"/>
    </source>
</evidence>
<dbReference type="Proteomes" id="UP000549971">
    <property type="component" value="Unassembled WGS sequence"/>
</dbReference>
<feature type="domain" description="HTH marR-type" evidence="1">
    <location>
        <begin position="1"/>
        <end position="143"/>
    </location>
</feature>
<proteinExistence type="predicted"/>
<dbReference type="GO" id="GO:0003700">
    <property type="term" value="F:DNA-binding transcription factor activity"/>
    <property type="evidence" value="ECO:0007669"/>
    <property type="project" value="InterPro"/>
</dbReference>
<comment type="caution">
    <text evidence="2">The sequence shown here is derived from an EMBL/GenBank/DDBJ whole genome shotgun (WGS) entry which is preliminary data.</text>
</comment>